<accession>A0ABY3CAW1</accession>
<dbReference type="InterPro" id="IPR018684">
    <property type="entry name" value="DUF2171"/>
</dbReference>
<organism evidence="2 3">
    <name type="scientific">Candidatus Methylobacter oryzae</name>
    <dbReference type="NCBI Taxonomy" id="2497749"/>
    <lineage>
        <taxon>Bacteria</taxon>
        <taxon>Pseudomonadati</taxon>
        <taxon>Pseudomonadota</taxon>
        <taxon>Gammaproteobacteria</taxon>
        <taxon>Methylococcales</taxon>
        <taxon>Methylococcaceae</taxon>
        <taxon>Methylobacter</taxon>
    </lineage>
</organism>
<feature type="compositionally biased region" description="Basic and acidic residues" evidence="1">
    <location>
        <begin position="62"/>
        <end position="74"/>
    </location>
</feature>
<dbReference type="EMBL" id="RYFG02000088">
    <property type="protein sequence ID" value="TRW95587.1"/>
    <property type="molecule type" value="Genomic_DNA"/>
</dbReference>
<evidence type="ECO:0000256" key="1">
    <source>
        <dbReference type="SAM" id="MobiDB-lite"/>
    </source>
</evidence>
<name>A0ABY3CAW1_9GAMM</name>
<dbReference type="Pfam" id="PF09939">
    <property type="entry name" value="DUF2171"/>
    <property type="match status" value="1"/>
</dbReference>
<sequence>MTTATTINTNTIKPGMPVVCSQDGQFATVDHMEGMDTIKLNKDKTGQHHYIPASWVTSTEGGKVKVDRPGDQAMKDWSTTPPM</sequence>
<proteinExistence type="predicted"/>
<protein>
    <submittedName>
        <fullName evidence="2">DUF2171 domain-containing protein</fullName>
    </submittedName>
</protein>
<reference evidence="2 3" key="1">
    <citation type="journal article" date="2019" name="Antonie Van Leeuwenhoek">
        <title>Description of 'Ca. Methylobacter oryzae' KRF1, a novel species from the environmentally important Methylobacter clade 2.</title>
        <authorList>
            <person name="Khatri K."/>
            <person name="Mohite J.A."/>
            <person name="Pandit P.S."/>
            <person name="Bahulikar R."/>
            <person name="Rahalkar M.C."/>
        </authorList>
    </citation>
    <scope>NUCLEOTIDE SEQUENCE [LARGE SCALE GENOMIC DNA]</scope>
    <source>
        <strain evidence="2 3">KRF1</strain>
    </source>
</reference>
<feature type="region of interest" description="Disordered" evidence="1">
    <location>
        <begin position="61"/>
        <end position="83"/>
    </location>
</feature>
<keyword evidence="3" id="KW-1185">Reference proteome</keyword>
<dbReference type="Proteomes" id="UP000733744">
    <property type="component" value="Unassembled WGS sequence"/>
</dbReference>
<gene>
    <name evidence="2" type="ORF">EKO24_009650</name>
</gene>
<dbReference type="RefSeq" id="WP_127029180.1">
    <property type="nucleotide sequence ID" value="NZ_RYFG02000088.1"/>
</dbReference>
<evidence type="ECO:0000313" key="3">
    <source>
        <dbReference type="Proteomes" id="UP000733744"/>
    </source>
</evidence>
<comment type="caution">
    <text evidence="2">The sequence shown here is derived from an EMBL/GenBank/DDBJ whole genome shotgun (WGS) entry which is preliminary data.</text>
</comment>
<evidence type="ECO:0000313" key="2">
    <source>
        <dbReference type="EMBL" id="TRW95587.1"/>
    </source>
</evidence>